<dbReference type="Pfam" id="PF21191">
    <property type="entry name" value="CvfB_1st"/>
    <property type="match status" value="1"/>
</dbReference>
<gene>
    <name evidence="3" type="ORF">DQG23_07145</name>
</gene>
<dbReference type="InterPro" id="IPR036388">
    <property type="entry name" value="WH-like_DNA-bd_sf"/>
</dbReference>
<evidence type="ECO:0000256" key="1">
    <source>
        <dbReference type="PIRNR" id="PIRNR012524"/>
    </source>
</evidence>
<dbReference type="AlphaFoldDB" id="A0A329MV49"/>
<organism evidence="3 4">
    <name type="scientific">Paenibacillus contaminans</name>
    <dbReference type="NCBI Taxonomy" id="450362"/>
    <lineage>
        <taxon>Bacteria</taxon>
        <taxon>Bacillati</taxon>
        <taxon>Bacillota</taxon>
        <taxon>Bacilli</taxon>
        <taxon>Bacillales</taxon>
        <taxon>Paenibacillaceae</taxon>
        <taxon>Paenibacillus</taxon>
    </lineage>
</organism>
<dbReference type="EMBL" id="QMFB01000003">
    <property type="protein sequence ID" value="RAV21827.1"/>
    <property type="molecule type" value="Genomic_DNA"/>
</dbReference>
<comment type="similarity">
    <text evidence="1">Belongs to the CvfB family.</text>
</comment>
<evidence type="ECO:0000313" key="3">
    <source>
        <dbReference type="EMBL" id="RAV21827.1"/>
    </source>
</evidence>
<dbReference type="RefSeq" id="WP_113030138.1">
    <property type="nucleotide sequence ID" value="NZ_QMFB01000003.1"/>
</dbReference>
<dbReference type="InterPro" id="IPR039566">
    <property type="entry name" value="CvfB_S1_st"/>
</dbReference>
<dbReference type="InterPro" id="IPR048587">
    <property type="entry name" value="CvfB_S1_3rd"/>
</dbReference>
<dbReference type="InterPro" id="IPR003029">
    <property type="entry name" value="S1_domain"/>
</dbReference>
<dbReference type="PIRSF" id="PIRSF012524">
    <property type="entry name" value="YitL_S1"/>
    <property type="match status" value="1"/>
</dbReference>
<feature type="domain" description="S1 motif" evidence="2">
    <location>
        <begin position="154"/>
        <end position="219"/>
    </location>
</feature>
<dbReference type="InterPro" id="IPR040764">
    <property type="entry name" value="CvfB_WH"/>
</dbReference>
<protein>
    <submittedName>
        <fullName evidence="3">RNA-binding protein</fullName>
    </submittedName>
</protein>
<evidence type="ECO:0000313" key="4">
    <source>
        <dbReference type="Proteomes" id="UP000250369"/>
    </source>
</evidence>
<dbReference type="SMART" id="SM00316">
    <property type="entry name" value="S1"/>
    <property type="match status" value="3"/>
</dbReference>
<comment type="caution">
    <text evidence="3">The sequence shown here is derived from an EMBL/GenBank/DDBJ whole genome shotgun (WGS) entry which is preliminary data.</text>
</comment>
<dbReference type="InterPro" id="IPR014464">
    <property type="entry name" value="CvfB_fam"/>
</dbReference>
<dbReference type="PROSITE" id="PS50126">
    <property type="entry name" value="S1"/>
    <property type="match status" value="1"/>
</dbReference>
<dbReference type="PANTHER" id="PTHR37296:SF1">
    <property type="entry name" value="CONSERVED VIRULENCE FACTOR B"/>
    <property type="match status" value="1"/>
</dbReference>
<dbReference type="Pfam" id="PF17783">
    <property type="entry name" value="WHD_CvfB"/>
    <property type="match status" value="1"/>
</dbReference>
<reference evidence="3 4" key="1">
    <citation type="journal article" date="2009" name="Int. J. Syst. Evol. Microbiol.">
        <title>Paenibacillus contaminans sp. nov., isolated from a contaminated laboratory plate.</title>
        <authorList>
            <person name="Chou J.H."/>
            <person name="Lee J.H."/>
            <person name="Lin M.C."/>
            <person name="Chang P.S."/>
            <person name="Arun A.B."/>
            <person name="Young C.C."/>
            <person name="Chen W.M."/>
        </authorList>
    </citation>
    <scope>NUCLEOTIDE SEQUENCE [LARGE SCALE GENOMIC DNA]</scope>
    <source>
        <strain evidence="3 4">CKOBP-6</strain>
    </source>
</reference>
<dbReference type="PANTHER" id="PTHR37296">
    <property type="entry name" value="CONSERVED VIRULENCE FACTOR B"/>
    <property type="match status" value="1"/>
</dbReference>
<dbReference type="Pfam" id="PF21543">
    <property type="entry name" value="CvfB_2nd"/>
    <property type="match status" value="1"/>
</dbReference>
<dbReference type="Gene3D" id="1.10.10.10">
    <property type="entry name" value="Winged helix-like DNA-binding domain superfamily/Winged helix DNA-binding domain"/>
    <property type="match status" value="1"/>
</dbReference>
<evidence type="ECO:0000259" key="2">
    <source>
        <dbReference type="PROSITE" id="PS50126"/>
    </source>
</evidence>
<dbReference type="GO" id="GO:0003676">
    <property type="term" value="F:nucleic acid binding"/>
    <property type="evidence" value="ECO:0007669"/>
    <property type="project" value="InterPro"/>
</dbReference>
<accession>A0A329MV49</accession>
<dbReference type="Pfam" id="PF13509">
    <property type="entry name" value="S1_2"/>
    <property type="match status" value="1"/>
</dbReference>
<dbReference type="Gene3D" id="2.40.50.140">
    <property type="entry name" value="Nucleic acid-binding proteins"/>
    <property type="match status" value="2"/>
</dbReference>
<keyword evidence="4" id="KW-1185">Reference proteome</keyword>
<name>A0A329MV49_9BACL</name>
<sequence length="294" mass="32729">MTMTAGTTVSLEIAREVSPYGYFVTDGSQDVLLHYTEIVGSVKVGDKPNVFLYYDTEDRLAATMRKPLLELGQTALLRVADLHPRFGAFLDMGLGRELLLPYKEQPELKQLRPQVGDSVYAVMTHDKQGRLIARLAGEPELAPLVFHAPTAWQNEWRSARVYKSLQVGTFVVVDGGVLGFGALGMVHATERVGLPRVGEEIKVRVAFVREDGRVNLSMRAPKHVSQGEDADVIMAYLRERPNGSMPYSDATPSDIVTAKFNMSKGAFKRALGKLMKDGLIEQKENWTYLKKQDE</sequence>
<dbReference type="InterPro" id="IPR012340">
    <property type="entry name" value="NA-bd_OB-fold"/>
</dbReference>
<dbReference type="Proteomes" id="UP000250369">
    <property type="component" value="Unassembled WGS sequence"/>
</dbReference>
<proteinExistence type="inferred from homology"/>
<dbReference type="OrthoDB" id="9801597at2"/>
<dbReference type="InterPro" id="IPR048588">
    <property type="entry name" value="CvfB_S1_2nd"/>
</dbReference>